<keyword evidence="3" id="KW-1003">Cell membrane</keyword>
<gene>
    <name evidence="8" type="ORF">PEDI_02580</name>
</gene>
<evidence type="ECO:0000256" key="6">
    <source>
        <dbReference type="ARBA" id="ARBA00023136"/>
    </source>
</evidence>
<feature type="transmembrane region" description="Helical" evidence="7">
    <location>
        <begin position="78"/>
        <end position="103"/>
    </location>
</feature>
<dbReference type="RefSeq" id="WP_338235683.1">
    <property type="nucleotide sequence ID" value="NZ_BQKE01000001.1"/>
</dbReference>
<evidence type="ECO:0000256" key="5">
    <source>
        <dbReference type="ARBA" id="ARBA00022989"/>
    </source>
</evidence>
<keyword evidence="5 7" id="KW-1133">Transmembrane helix</keyword>
<evidence type="ECO:0000256" key="2">
    <source>
        <dbReference type="ARBA" id="ARBA00005262"/>
    </source>
</evidence>
<comment type="subcellular location">
    <subcellularLocation>
        <location evidence="1">Cell membrane</location>
        <topology evidence="1">Multi-pass membrane protein</topology>
    </subcellularLocation>
</comment>
<organism evidence="8 9">
    <name type="scientific">Persicobacter diffluens</name>
    <dbReference type="NCBI Taxonomy" id="981"/>
    <lineage>
        <taxon>Bacteria</taxon>
        <taxon>Pseudomonadati</taxon>
        <taxon>Bacteroidota</taxon>
        <taxon>Cytophagia</taxon>
        <taxon>Cytophagales</taxon>
        <taxon>Persicobacteraceae</taxon>
        <taxon>Persicobacter</taxon>
    </lineage>
</organism>
<feature type="transmembrane region" description="Helical" evidence="7">
    <location>
        <begin position="358"/>
        <end position="391"/>
    </location>
</feature>
<feature type="transmembrane region" description="Helical" evidence="7">
    <location>
        <begin position="225"/>
        <end position="244"/>
    </location>
</feature>
<dbReference type="GO" id="GO:0005886">
    <property type="term" value="C:plasma membrane"/>
    <property type="evidence" value="ECO:0007669"/>
    <property type="project" value="UniProtKB-SubCell"/>
</dbReference>
<proteinExistence type="inferred from homology"/>
<keyword evidence="4 7" id="KW-0812">Transmembrane</keyword>
<keyword evidence="6 7" id="KW-0472">Membrane</keyword>
<dbReference type="InterPro" id="IPR003370">
    <property type="entry name" value="Chromate_transpt"/>
</dbReference>
<feature type="transmembrane region" description="Helical" evidence="7">
    <location>
        <begin position="142"/>
        <end position="169"/>
    </location>
</feature>
<comment type="caution">
    <text evidence="8">The sequence shown here is derived from an EMBL/GenBank/DDBJ whole genome shotgun (WGS) entry which is preliminary data.</text>
</comment>
<dbReference type="GO" id="GO:0015109">
    <property type="term" value="F:chromate transmembrane transporter activity"/>
    <property type="evidence" value="ECO:0007669"/>
    <property type="project" value="InterPro"/>
</dbReference>
<accession>A0AAN4VTI5</accession>
<protein>
    <submittedName>
        <fullName evidence="8">Chromate transporter</fullName>
    </submittedName>
</protein>
<dbReference type="EMBL" id="BQKE01000001">
    <property type="protein sequence ID" value="GJM59706.1"/>
    <property type="molecule type" value="Genomic_DNA"/>
</dbReference>
<comment type="similarity">
    <text evidence="2">Belongs to the chromate ion transporter (CHR) (TC 2.A.51) family.</text>
</comment>
<sequence length="392" mass="43124">MRRARRLIFLRDVMQLAFTAYGGPQAHIALFIEVLIEKHQYLTEEELLELNALCSILPGPTSTQTITAVGFRLGGPSLAYWTLLIWCFPAITLMILLGLLISLAASFDISLAFTRFIPPLAVAFVAAAGIKIARKVIRDGEGVVIMVISVVLCLLAASPFLFPLILLAAGTFTSWRHHREEKSPAEKAPWRIDWKNFFLWIGVLIGAALVGYFTQDKLVRLFENFYRNGSLVFGGGQVLIPLLYTEFVSLKMYLTSEEFLTGYTMVQAVPGPVFSFCAYVGTLSMQQHGVPMAILGGLVSAVGIFLPGTFLIFFVIRFWERLKHYAVIKASLKGIVAASSGFVAAAAVQLAMPIEWQWLNILVVLSGFILILTNKVPAPVIVLLTLGIGLIL</sequence>
<keyword evidence="9" id="KW-1185">Reference proteome</keyword>
<evidence type="ECO:0000256" key="4">
    <source>
        <dbReference type="ARBA" id="ARBA00022692"/>
    </source>
</evidence>
<evidence type="ECO:0000313" key="8">
    <source>
        <dbReference type="EMBL" id="GJM59706.1"/>
    </source>
</evidence>
<dbReference type="Proteomes" id="UP001310022">
    <property type="component" value="Unassembled WGS sequence"/>
</dbReference>
<evidence type="ECO:0000256" key="1">
    <source>
        <dbReference type="ARBA" id="ARBA00004651"/>
    </source>
</evidence>
<reference evidence="8 9" key="1">
    <citation type="submission" date="2021-12" db="EMBL/GenBank/DDBJ databases">
        <title>Genome sequencing of bacteria with rrn-lacking chromosome and rrn-plasmid.</title>
        <authorList>
            <person name="Anda M."/>
            <person name="Iwasaki W."/>
        </authorList>
    </citation>
    <scope>NUCLEOTIDE SEQUENCE [LARGE SCALE GENOMIC DNA]</scope>
    <source>
        <strain evidence="8 9">NBRC 15940</strain>
    </source>
</reference>
<evidence type="ECO:0000313" key="9">
    <source>
        <dbReference type="Proteomes" id="UP001310022"/>
    </source>
</evidence>
<dbReference type="PANTHER" id="PTHR33567">
    <property type="entry name" value="CHROMATE ION TRANSPORTER (EUROFUNG)"/>
    <property type="match status" value="1"/>
</dbReference>
<dbReference type="NCBIfam" id="TIGR00937">
    <property type="entry name" value="2A51"/>
    <property type="match status" value="1"/>
</dbReference>
<evidence type="ECO:0000256" key="7">
    <source>
        <dbReference type="SAM" id="Phobius"/>
    </source>
</evidence>
<feature type="transmembrane region" description="Helical" evidence="7">
    <location>
        <begin position="293"/>
        <end position="319"/>
    </location>
</feature>
<feature type="transmembrane region" description="Helical" evidence="7">
    <location>
        <begin position="197"/>
        <end position="213"/>
    </location>
</feature>
<dbReference type="AlphaFoldDB" id="A0AAN4VTI5"/>
<dbReference type="PANTHER" id="PTHR33567:SF3">
    <property type="entry name" value="CHROMATE ION TRANSPORTER (EUROFUNG)"/>
    <property type="match status" value="1"/>
</dbReference>
<evidence type="ECO:0000256" key="3">
    <source>
        <dbReference type="ARBA" id="ARBA00022475"/>
    </source>
</evidence>
<dbReference type="InterPro" id="IPR014047">
    <property type="entry name" value="Chr_Tranpt_l_chain"/>
</dbReference>
<feature type="transmembrane region" description="Helical" evidence="7">
    <location>
        <begin position="109"/>
        <end position="130"/>
    </location>
</feature>
<name>A0AAN4VTI5_9BACT</name>
<dbReference type="PIRSF" id="PIRSF004810">
    <property type="entry name" value="ChrA"/>
    <property type="match status" value="1"/>
</dbReference>
<dbReference type="Pfam" id="PF02417">
    <property type="entry name" value="Chromate_transp"/>
    <property type="match status" value="2"/>
</dbReference>
<feature type="transmembrane region" description="Helical" evidence="7">
    <location>
        <begin position="331"/>
        <end position="352"/>
    </location>
</feature>